<proteinExistence type="predicted"/>
<dbReference type="Gene3D" id="3.20.20.70">
    <property type="entry name" value="Aldolase class I"/>
    <property type="match status" value="1"/>
</dbReference>
<dbReference type="InterPro" id="IPR007197">
    <property type="entry name" value="rSAM"/>
</dbReference>
<accession>A0A9Q9FHW2</accession>
<dbReference type="CDD" id="cd01335">
    <property type="entry name" value="Radical_SAM"/>
    <property type="match status" value="1"/>
</dbReference>
<dbReference type="RefSeq" id="WP_212724816.1">
    <property type="nucleotide sequence ID" value="NZ_CP071250.1"/>
</dbReference>
<evidence type="ECO:0000256" key="4">
    <source>
        <dbReference type="ARBA" id="ARBA00023014"/>
    </source>
</evidence>
<sequence>MMNFLNNMNLLPKNFIVANIVEVLKEDPDNGVEKLYEMSGTFITDSQIKAIIGQIKGYYDSHPSIKRYVKNMIYNTNKTCLNHFLQNIAVKELWEGLSIREQMSQKYSVNVPHSLVINIGMNCSLACKGCLCKSDPSLAMPLAEIDRLVAEARELGIHIIVLTGGDPLMNDSLFKVYEKYDDMEFIVLTNGVLLNDQRCLALSKLGNVLPLVTLEGGGDEIKQYIEPSTYQEILASLDRMKAHGILFGVMTPTKQSNLKFVTSDDFILPLIRKGSRINWYVTTSHGAPSEQLGANELSELEARISFIRQTRPYVTIVLESGNPFICRCVVGPLLFHYDFNGQHHVLFFPQLSVKNSQNQPLIQVLRKIQS</sequence>
<dbReference type="GO" id="GO:0046872">
    <property type="term" value="F:metal ion binding"/>
    <property type="evidence" value="ECO:0007669"/>
    <property type="project" value="UniProtKB-KW"/>
</dbReference>
<organism evidence="6 7">
    <name type="scientific">Turicibacter bilis</name>
    <dbReference type="NCBI Taxonomy" id="2735723"/>
    <lineage>
        <taxon>Bacteria</taxon>
        <taxon>Bacillati</taxon>
        <taxon>Bacillota</taxon>
        <taxon>Erysipelotrichia</taxon>
        <taxon>Erysipelotrichales</taxon>
        <taxon>Turicibacteraceae</taxon>
        <taxon>Turicibacter</taxon>
    </lineage>
</organism>
<dbReference type="PROSITE" id="PS51918">
    <property type="entry name" value="RADICAL_SAM"/>
    <property type="match status" value="1"/>
</dbReference>
<dbReference type="GO" id="GO:0003824">
    <property type="term" value="F:catalytic activity"/>
    <property type="evidence" value="ECO:0007669"/>
    <property type="project" value="InterPro"/>
</dbReference>
<keyword evidence="4" id="KW-0411">Iron-sulfur</keyword>
<name>A0A9Q9FHW2_9FIRM</name>
<dbReference type="SFLD" id="SFLDS00029">
    <property type="entry name" value="Radical_SAM"/>
    <property type="match status" value="1"/>
</dbReference>
<dbReference type="EMBL" id="CP071250">
    <property type="protein sequence ID" value="UUF07604.1"/>
    <property type="molecule type" value="Genomic_DNA"/>
</dbReference>
<dbReference type="InterPro" id="IPR058240">
    <property type="entry name" value="rSAM_sf"/>
</dbReference>
<dbReference type="AlphaFoldDB" id="A0A9Q9FHW2"/>
<keyword evidence="2" id="KW-0479">Metal-binding</keyword>
<evidence type="ECO:0000256" key="1">
    <source>
        <dbReference type="ARBA" id="ARBA00022691"/>
    </source>
</evidence>
<keyword evidence="3" id="KW-0408">Iron</keyword>
<evidence type="ECO:0000256" key="2">
    <source>
        <dbReference type="ARBA" id="ARBA00022723"/>
    </source>
</evidence>
<keyword evidence="1" id="KW-0949">S-adenosyl-L-methionine</keyword>
<reference evidence="6" key="1">
    <citation type="submission" date="2021-03" db="EMBL/GenBank/DDBJ databases">
        <title>Comparative Genomics and Metabolomics in the genus Turicibacter.</title>
        <authorList>
            <person name="Maki J."/>
            <person name="Looft T."/>
        </authorList>
    </citation>
    <scope>NUCLEOTIDE SEQUENCE</scope>
    <source>
        <strain evidence="6">ISU324</strain>
    </source>
</reference>
<evidence type="ECO:0000259" key="5">
    <source>
        <dbReference type="PROSITE" id="PS51918"/>
    </source>
</evidence>
<evidence type="ECO:0000256" key="3">
    <source>
        <dbReference type="ARBA" id="ARBA00023004"/>
    </source>
</evidence>
<dbReference type="SFLD" id="SFLDG01067">
    <property type="entry name" value="SPASM/twitch_domain_containing"/>
    <property type="match status" value="1"/>
</dbReference>
<protein>
    <submittedName>
        <fullName evidence="6">Radical SAM protein</fullName>
    </submittedName>
</protein>
<evidence type="ECO:0000313" key="6">
    <source>
        <dbReference type="EMBL" id="UUF07604.1"/>
    </source>
</evidence>
<dbReference type="GO" id="GO:0051536">
    <property type="term" value="F:iron-sulfur cluster binding"/>
    <property type="evidence" value="ECO:0007669"/>
    <property type="project" value="UniProtKB-KW"/>
</dbReference>
<dbReference type="Pfam" id="PF04055">
    <property type="entry name" value="Radical_SAM"/>
    <property type="match status" value="1"/>
</dbReference>
<feature type="domain" description="Radical SAM core" evidence="5">
    <location>
        <begin position="107"/>
        <end position="319"/>
    </location>
</feature>
<gene>
    <name evidence="6" type="ORF">J0J70_08165</name>
</gene>
<dbReference type="Proteomes" id="UP001058072">
    <property type="component" value="Chromosome"/>
</dbReference>
<dbReference type="InterPro" id="IPR013785">
    <property type="entry name" value="Aldolase_TIM"/>
</dbReference>
<dbReference type="SUPFAM" id="SSF102114">
    <property type="entry name" value="Radical SAM enzymes"/>
    <property type="match status" value="1"/>
</dbReference>
<dbReference type="PANTHER" id="PTHR43524">
    <property type="entry name" value="RADICAL SAM SUPERFAMILY PROTEIN"/>
    <property type="match status" value="1"/>
</dbReference>
<evidence type="ECO:0000313" key="7">
    <source>
        <dbReference type="Proteomes" id="UP001058072"/>
    </source>
</evidence>
<dbReference type="PANTHER" id="PTHR43524:SF1">
    <property type="entry name" value="RADICAL SAM SUPERFAMILY PROTEIN"/>
    <property type="match status" value="1"/>
</dbReference>